<feature type="coiled-coil region" evidence="1">
    <location>
        <begin position="52"/>
        <end position="120"/>
    </location>
</feature>
<dbReference type="EMBL" id="WVUD01000028">
    <property type="protein sequence ID" value="MYL84294.1"/>
    <property type="molecule type" value="Genomic_DNA"/>
</dbReference>
<name>A0A7C9MWB7_9BACT</name>
<dbReference type="AlphaFoldDB" id="A0A7C9MWB7"/>
<dbReference type="OrthoDB" id="5460178at2"/>
<comment type="caution">
    <text evidence="2">The sequence shown here is derived from an EMBL/GenBank/DDBJ whole genome shotgun (WGS) entry which is preliminary data.</text>
</comment>
<reference evidence="2 3" key="1">
    <citation type="submission" date="2020-01" db="EMBL/GenBank/DDBJ databases">
        <title>Genome sequence of Desulfovibrio aerotolerans DSM 16695(T).</title>
        <authorList>
            <person name="Karnachuk O."/>
            <person name="Avakyan M."/>
            <person name="Mardanov A."/>
            <person name="Kadnikov V."/>
            <person name="Ravin N."/>
        </authorList>
    </citation>
    <scope>NUCLEOTIDE SEQUENCE [LARGE SCALE GENOMIC DNA]</scope>
    <source>
        <strain evidence="2 3">DSM 16695</strain>
    </source>
</reference>
<evidence type="ECO:0000256" key="1">
    <source>
        <dbReference type="SAM" id="Coils"/>
    </source>
</evidence>
<protein>
    <submittedName>
        <fullName evidence="2">Uncharacterized protein</fullName>
    </submittedName>
</protein>
<proteinExistence type="predicted"/>
<dbReference type="Proteomes" id="UP000482487">
    <property type="component" value="Unassembled WGS sequence"/>
</dbReference>
<gene>
    <name evidence="2" type="ORF">GTA51_14275</name>
</gene>
<evidence type="ECO:0000313" key="3">
    <source>
        <dbReference type="Proteomes" id="UP000482487"/>
    </source>
</evidence>
<evidence type="ECO:0000313" key="2">
    <source>
        <dbReference type="EMBL" id="MYL84294.1"/>
    </source>
</evidence>
<accession>A0A7C9MWB7</accession>
<organism evidence="2 3">
    <name type="scientific">Solidesulfovibrio aerotolerans</name>
    <dbReference type="NCBI Taxonomy" id="295255"/>
    <lineage>
        <taxon>Bacteria</taxon>
        <taxon>Pseudomonadati</taxon>
        <taxon>Thermodesulfobacteriota</taxon>
        <taxon>Desulfovibrionia</taxon>
        <taxon>Desulfovibrionales</taxon>
        <taxon>Desulfovibrionaceae</taxon>
        <taxon>Solidesulfovibrio</taxon>
    </lineage>
</organism>
<keyword evidence="3" id="KW-1185">Reference proteome</keyword>
<sequence>MSCYDLVIGRGGRVAGIFWVLAVWTVVALACPGGAAAQGVESMMPEQLSKEVRKAETEYRKVMEEVRAAENERLARKAAGATDAALAEADAALARVLHKAEQLKVEADYLEELYETKRREYKTR</sequence>
<keyword evidence="1" id="KW-0175">Coiled coil</keyword>